<dbReference type="Proteomes" id="UP001164746">
    <property type="component" value="Chromosome 14"/>
</dbReference>
<dbReference type="PANTHER" id="PTHR14187">
    <property type="entry name" value="ALPHA KINASE/ELONGATION FACTOR 2 KINASE"/>
    <property type="match status" value="1"/>
</dbReference>
<sequence>MKVNTQVDAIVEHVINLIDQSIIGDIAAVILVGGFSNCPLLQQAMRTKFDKHTNIVPNDPELAVLKGALIFRHKPELISHKYTYGTNKSAHFIEHVHRESYKVKYENGDAYCEQLFDKHITAWQCLNVGEAQSEQGYTPFKSSLIAIQGSGLARFVRVRMIYGGTEIEVEATEVATGKVHRLRIDFLR</sequence>
<reference evidence="1" key="1">
    <citation type="submission" date="2022-11" db="EMBL/GenBank/DDBJ databases">
        <title>Centuries of genome instability and evolution in soft-shell clam transmissible cancer (bioRxiv).</title>
        <authorList>
            <person name="Hart S.F.M."/>
            <person name="Yonemitsu M.A."/>
            <person name="Giersch R.M."/>
            <person name="Beal B.F."/>
            <person name="Arriagada G."/>
            <person name="Davis B.W."/>
            <person name="Ostrander E.A."/>
            <person name="Goff S.P."/>
            <person name="Metzger M.J."/>
        </authorList>
    </citation>
    <scope>NUCLEOTIDE SEQUENCE</scope>
    <source>
        <strain evidence="1">MELC-2E11</strain>
        <tissue evidence="1">Siphon/mantle</tissue>
    </source>
</reference>
<proteinExistence type="predicted"/>
<gene>
    <name evidence="1" type="ORF">MAR_012915</name>
</gene>
<evidence type="ECO:0000313" key="2">
    <source>
        <dbReference type="Proteomes" id="UP001164746"/>
    </source>
</evidence>
<organism evidence="1 2">
    <name type="scientific">Mya arenaria</name>
    <name type="common">Soft-shell clam</name>
    <dbReference type="NCBI Taxonomy" id="6604"/>
    <lineage>
        <taxon>Eukaryota</taxon>
        <taxon>Metazoa</taxon>
        <taxon>Spiralia</taxon>
        <taxon>Lophotrochozoa</taxon>
        <taxon>Mollusca</taxon>
        <taxon>Bivalvia</taxon>
        <taxon>Autobranchia</taxon>
        <taxon>Heteroconchia</taxon>
        <taxon>Euheterodonta</taxon>
        <taxon>Imparidentia</taxon>
        <taxon>Neoheterodontei</taxon>
        <taxon>Myida</taxon>
        <taxon>Myoidea</taxon>
        <taxon>Myidae</taxon>
        <taxon>Mya</taxon>
    </lineage>
</organism>
<keyword evidence="2" id="KW-1185">Reference proteome</keyword>
<name>A0ABY7G2C0_MYAAR</name>
<evidence type="ECO:0000313" key="1">
    <source>
        <dbReference type="EMBL" id="WAR27211.1"/>
    </source>
</evidence>
<dbReference type="Gene3D" id="3.30.420.40">
    <property type="match status" value="2"/>
</dbReference>
<dbReference type="SUPFAM" id="SSF53067">
    <property type="entry name" value="Actin-like ATPase domain"/>
    <property type="match status" value="1"/>
</dbReference>
<dbReference type="PANTHER" id="PTHR14187:SF5">
    <property type="entry name" value="HEAT SHOCK 70 KDA PROTEIN 12A"/>
    <property type="match status" value="1"/>
</dbReference>
<protein>
    <submittedName>
        <fullName evidence="1">HS12A-like protein</fullName>
    </submittedName>
</protein>
<dbReference type="EMBL" id="CP111025">
    <property type="protein sequence ID" value="WAR27211.1"/>
    <property type="molecule type" value="Genomic_DNA"/>
</dbReference>
<accession>A0ABY7G2C0</accession>
<dbReference type="InterPro" id="IPR043129">
    <property type="entry name" value="ATPase_NBD"/>
</dbReference>